<feature type="transmembrane region" description="Helical" evidence="10">
    <location>
        <begin position="184"/>
        <end position="210"/>
    </location>
</feature>
<feature type="transmembrane region" description="Helical" evidence="10">
    <location>
        <begin position="128"/>
        <end position="146"/>
    </location>
</feature>
<dbReference type="InterPro" id="IPR002528">
    <property type="entry name" value="MATE_fam"/>
</dbReference>
<dbReference type="GO" id="GO:0042910">
    <property type="term" value="F:xenobiotic transmembrane transporter activity"/>
    <property type="evidence" value="ECO:0007669"/>
    <property type="project" value="InterPro"/>
</dbReference>
<dbReference type="GO" id="GO:0015297">
    <property type="term" value="F:antiporter activity"/>
    <property type="evidence" value="ECO:0007669"/>
    <property type="project" value="UniProtKB-KW"/>
</dbReference>
<dbReference type="EMBL" id="QYYA01000003">
    <property type="protein sequence ID" value="RJG17541.1"/>
    <property type="molecule type" value="Genomic_DNA"/>
</dbReference>
<comment type="caution">
    <text evidence="11">The sequence shown here is derived from an EMBL/GenBank/DDBJ whole genome shotgun (WGS) entry which is preliminary data.</text>
</comment>
<organism evidence="11 12">
    <name type="scientific">Alcanivorax profundi</name>
    <dbReference type="NCBI Taxonomy" id="2338368"/>
    <lineage>
        <taxon>Bacteria</taxon>
        <taxon>Pseudomonadati</taxon>
        <taxon>Pseudomonadota</taxon>
        <taxon>Gammaproteobacteria</taxon>
        <taxon>Oceanospirillales</taxon>
        <taxon>Alcanivoracaceae</taxon>
        <taxon>Alcanivorax</taxon>
    </lineage>
</organism>
<feature type="transmembrane region" description="Helical" evidence="10">
    <location>
        <begin position="275"/>
        <end position="296"/>
    </location>
</feature>
<accession>A0A418XXH8</accession>
<evidence type="ECO:0000256" key="2">
    <source>
        <dbReference type="ARBA" id="ARBA00022448"/>
    </source>
</evidence>
<dbReference type="NCBIfam" id="TIGR00797">
    <property type="entry name" value="matE"/>
    <property type="match status" value="1"/>
</dbReference>
<dbReference type="Pfam" id="PF01554">
    <property type="entry name" value="MatE"/>
    <property type="match status" value="2"/>
</dbReference>
<keyword evidence="4" id="KW-1003">Cell membrane</keyword>
<feature type="transmembrane region" description="Helical" evidence="10">
    <location>
        <begin position="418"/>
        <end position="437"/>
    </location>
</feature>
<evidence type="ECO:0000256" key="3">
    <source>
        <dbReference type="ARBA" id="ARBA00022449"/>
    </source>
</evidence>
<feature type="transmembrane region" description="Helical" evidence="10">
    <location>
        <begin position="387"/>
        <end position="406"/>
    </location>
</feature>
<keyword evidence="6 10" id="KW-1133">Transmembrane helix</keyword>
<evidence type="ECO:0000313" key="11">
    <source>
        <dbReference type="EMBL" id="RJG17541.1"/>
    </source>
</evidence>
<dbReference type="InterPro" id="IPR050222">
    <property type="entry name" value="MATE_MdtK"/>
</dbReference>
<evidence type="ECO:0000256" key="7">
    <source>
        <dbReference type="ARBA" id="ARBA00023065"/>
    </source>
</evidence>
<dbReference type="OrthoDB" id="9780160at2"/>
<evidence type="ECO:0000256" key="6">
    <source>
        <dbReference type="ARBA" id="ARBA00022989"/>
    </source>
</evidence>
<dbReference type="PIRSF" id="PIRSF006603">
    <property type="entry name" value="DinF"/>
    <property type="match status" value="1"/>
</dbReference>
<feature type="transmembrane region" description="Helical" evidence="10">
    <location>
        <begin position="92"/>
        <end position="116"/>
    </location>
</feature>
<keyword evidence="12" id="KW-1185">Reference proteome</keyword>
<name>A0A418XXH8_9GAMM</name>
<dbReference type="InterPro" id="IPR048279">
    <property type="entry name" value="MdtK-like"/>
</dbReference>
<keyword evidence="5 10" id="KW-0812">Transmembrane</keyword>
<evidence type="ECO:0000256" key="4">
    <source>
        <dbReference type="ARBA" id="ARBA00022475"/>
    </source>
</evidence>
<reference evidence="11 12" key="1">
    <citation type="submission" date="2018-09" db="EMBL/GenBank/DDBJ databases">
        <title>Alcanivorax profundi sp. nov., isolated from 1000 m-depth seawater of the Mariana Trench.</title>
        <authorList>
            <person name="Liu J."/>
        </authorList>
    </citation>
    <scope>NUCLEOTIDE SEQUENCE [LARGE SCALE GENOMIC DNA]</scope>
    <source>
        <strain evidence="11 12">MTEO17</strain>
    </source>
</reference>
<feature type="transmembrane region" description="Helical" evidence="10">
    <location>
        <begin position="236"/>
        <end position="263"/>
    </location>
</feature>
<evidence type="ECO:0000256" key="10">
    <source>
        <dbReference type="SAM" id="Phobius"/>
    </source>
</evidence>
<keyword evidence="2" id="KW-0813">Transport</keyword>
<comment type="subcellular location">
    <subcellularLocation>
        <location evidence="1">Cell inner membrane</location>
        <topology evidence="1">Multi-pass membrane protein</topology>
    </subcellularLocation>
</comment>
<evidence type="ECO:0000256" key="9">
    <source>
        <dbReference type="ARBA" id="ARBA00031636"/>
    </source>
</evidence>
<proteinExistence type="predicted"/>
<evidence type="ECO:0000256" key="8">
    <source>
        <dbReference type="ARBA" id="ARBA00023136"/>
    </source>
</evidence>
<sequence>MSSRRQEFAAQLTLALPILGGQLAQTANGFVDTMMAGRVSANDLAAVAVGASIWVPLFLFMTGVLMSATPILSRHLGGEAYHRINPLAQQGLWLALGLGVLCALILRSVAPVMVWMEVDPAIRPMVSGYLDALSWGMPGAAIMLALRSYTEAMNHTRPVLLFSVIGLLINIPSNYILIYGKLGFPAMGGVGCGWATSLVMWCMALMMLVYTHRHPVYRSAPLNLRRRHFEMPSLGYMLRLGLPVGLSIFFEVSIFAVIALLIGSLGAQTVASHQIALNFTSLIFMVPLSFALAATVRVGHARGRADTASLSNAVQIALMISVIVGVVAALALVVARHWIPHIYTSNPEVIALASYLLLFAALYQISDALQVCANGCLRGFEDTGKPMLMTLFAYWGVGLPLGYSLGLTDWLVPAMGPAGFWIGLVAGLTVAAVLLGLRLRWRMKQPLVHATADAKSAQAA</sequence>
<protein>
    <recommendedName>
        <fullName evidence="9">Multidrug-efflux transporter</fullName>
    </recommendedName>
</protein>
<feature type="transmembrane region" description="Helical" evidence="10">
    <location>
        <begin position="349"/>
        <end position="366"/>
    </location>
</feature>
<keyword evidence="3" id="KW-0050">Antiport</keyword>
<feature type="transmembrane region" description="Helical" evidence="10">
    <location>
        <begin position="53"/>
        <end position="72"/>
    </location>
</feature>
<feature type="transmembrane region" description="Helical" evidence="10">
    <location>
        <begin position="158"/>
        <end position="178"/>
    </location>
</feature>
<keyword evidence="7" id="KW-0406">Ion transport</keyword>
<dbReference type="GO" id="GO:0006811">
    <property type="term" value="P:monoatomic ion transport"/>
    <property type="evidence" value="ECO:0007669"/>
    <property type="project" value="UniProtKB-KW"/>
</dbReference>
<keyword evidence="8 10" id="KW-0472">Membrane</keyword>
<dbReference type="PANTHER" id="PTHR43298">
    <property type="entry name" value="MULTIDRUG RESISTANCE PROTEIN NORM-RELATED"/>
    <property type="match status" value="1"/>
</dbReference>
<feature type="transmembrane region" description="Helical" evidence="10">
    <location>
        <begin position="316"/>
        <end position="337"/>
    </location>
</feature>
<dbReference type="AlphaFoldDB" id="A0A418XXH8"/>
<evidence type="ECO:0000256" key="1">
    <source>
        <dbReference type="ARBA" id="ARBA00004429"/>
    </source>
</evidence>
<dbReference type="CDD" id="cd13131">
    <property type="entry name" value="MATE_NorM_like"/>
    <property type="match status" value="1"/>
</dbReference>
<evidence type="ECO:0000313" key="12">
    <source>
        <dbReference type="Proteomes" id="UP000283734"/>
    </source>
</evidence>
<dbReference type="RefSeq" id="WP_119918226.1">
    <property type="nucleotide sequence ID" value="NZ_QYYA01000003.1"/>
</dbReference>
<dbReference type="GO" id="GO:0005886">
    <property type="term" value="C:plasma membrane"/>
    <property type="evidence" value="ECO:0007669"/>
    <property type="project" value="UniProtKB-SubCell"/>
</dbReference>
<gene>
    <name evidence="11" type="ORF">D4A39_12620</name>
</gene>
<dbReference type="Proteomes" id="UP000283734">
    <property type="component" value="Unassembled WGS sequence"/>
</dbReference>
<dbReference type="PANTHER" id="PTHR43298:SF2">
    <property type="entry name" value="FMN_FAD EXPORTER YEEO-RELATED"/>
    <property type="match status" value="1"/>
</dbReference>
<evidence type="ECO:0000256" key="5">
    <source>
        <dbReference type="ARBA" id="ARBA00022692"/>
    </source>
</evidence>